<dbReference type="PANTHER" id="PTHR13011">
    <property type="entry name" value="TFIIF-ALPHA"/>
    <property type="match status" value="1"/>
</dbReference>
<comment type="function">
    <text evidence="7">TFIIF is a general transcription initiation factor that binds to RNA polymerase II and helps to recruit it to the initiation complex in collaboration with TFIIB. It promotes transcription elongation.</text>
</comment>
<feature type="region of interest" description="Disordered" evidence="8">
    <location>
        <begin position="207"/>
        <end position="410"/>
    </location>
</feature>
<dbReference type="InterPro" id="IPR008851">
    <property type="entry name" value="TFIIF-alpha"/>
</dbReference>
<name>A0A7S0SPG1_9CHLO</name>
<dbReference type="GO" id="GO:0006367">
    <property type="term" value="P:transcription initiation at RNA polymerase II promoter"/>
    <property type="evidence" value="ECO:0007669"/>
    <property type="project" value="InterPro"/>
</dbReference>
<keyword evidence="3 7" id="KW-0805">Transcription regulation</keyword>
<evidence type="ECO:0000256" key="6">
    <source>
        <dbReference type="ARBA" id="ARBA00023242"/>
    </source>
</evidence>
<feature type="compositionally biased region" description="Gly residues" evidence="8">
    <location>
        <begin position="472"/>
        <end position="486"/>
    </location>
</feature>
<proteinExistence type="inferred from homology"/>
<evidence type="ECO:0000256" key="1">
    <source>
        <dbReference type="ARBA" id="ARBA00004123"/>
    </source>
</evidence>
<dbReference type="GO" id="GO:0032968">
    <property type="term" value="P:positive regulation of transcription elongation by RNA polymerase II"/>
    <property type="evidence" value="ECO:0007669"/>
    <property type="project" value="InterPro"/>
</dbReference>
<dbReference type="SUPFAM" id="SSF50916">
    <property type="entry name" value="Rap30/74 interaction domains"/>
    <property type="match status" value="1"/>
</dbReference>
<dbReference type="GO" id="GO:0001096">
    <property type="term" value="F:TFIIF-class transcription factor complex binding"/>
    <property type="evidence" value="ECO:0007669"/>
    <property type="project" value="TreeGrafter"/>
</dbReference>
<feature type="compositionally biased region" description="Acidic residues" evidence="8">
    <location>
        <begin position="308"/>
        <end position="332"/>
    </location>
</feature>
<accession>A0A7S0SPG1</accession>
<feature type="region of interest" description="Disordered" evidence="8">
    <location>
        <begin position="467"/>
        <end position="545"/>
    </location>
</feature>
<organism evidence="9">
    <name type="scientific">Mantoniella antarctica</name>
    <dbReference type="NCBI Taxonomy" id="81844"/>
    <lineage>
        <taxon>Eukaryota</taxon>
        <taxon>Viridiplantae</taxon>
        <taxon>Chlorophyta</taxon>
        <taxon>Mamiellophyceae</taxon>
        <taxon>Mamiellales</taxon>
        <taxon>Mamiellaceae</taxon>
        <taxon>Mantoniella</taxon>
    </lineage>
</organism>
<feature type="compositionally biased region" description="Acidic residues" evidence="8">
    <location>
        <begin position="345"/>
        <end position="356"/>
    </location>
</feature>
<evidence type="ECO:0000256" key="7">
    <source>
        <dbReference type="RuleBase" id="RU366044"/>
    </source>
</evidence>
<dbReference type="GO" id="GO:0003677">
    <property type="term" value="F:DNA binding"/>
    <property type="evidence" value="ECO:0007669"/>
    <property type="project" value="UniProtKB-KW"/>
</dbReference>
<feature type="compositionally biased region" description="Acidic residues" evidence="8">
    <location>
        <begin position="396"/>
        <end position="408"/>
    </location>
</feature>
<evidence type="ECO:0000256" key="5">
    <source>
        <dbReference type="ARBA" id="ARBA00023163"/>
    </source>
</evidence>
<keyword evidence="6 7" id="KW-0539">Nucleus</keyword>
<evidence type="ECO:0000256" key="4">
    <source>
        <dbReference type="ARBA" id="ARBA00023125"/>
    </source>
</evidence>
<evidence type="ECO:0000313" key="9">
    <source>
        <dbReference type="EMBL" id="CAD8710352.1"/>
    </source>
</evidence>
<dbReference type="Pfam" id="PF05793">
    <property type="entry name" value="TFIIF_alpha"/>
    <property type="match status" value="1"/>
</dbReference>
<comment type="subcellular location">
    <subcellularLocation>
        <location evidence="1 7">Nucleus</location>
    </subcellularLocation>
</comment>
<feature type="compositionally biased region" description="Low complexity" evidence="8">
    <location>
        <begin position="288"/>
        <end position="299"/>
    </location>
</feature>
<dbReference type="InterPro" id="IPR011039">
    <property type="entry name" value="TFIIF_interaction"/>
</dbReference>
<dbReference type="GO" id="GO:0005674">
    <property type="term" value="C:transcription factor TFIIF complex"/>
    <property type="evidence" value="ECO:0007669"/>
    <property type="project" value="TreeGrafter"/>
</dbReference>
<dbReference type="EMBL" id="HBFC01021831">
    <property type="protein sequence ID" value="CAD8710352.1"/>
    <property type="molecule type" value="Transcribed_RNA"/>
</dbReference>
<evidence type="ECO:0000256" key="2">
    <source>
        <dbReference type="ARBA" id="ARBA00005249"/>
    </source>
</evidence>
<feature type="compositionally biased region" description="Gly residues" evidence="8">
    <location>
        <begin position="529"/>
        <end position="538"/>
    </location>
</feature>
<keyword evidence="5 7" id="KW-0804">Transcription</keyword>
<reference evidence="9" key="1">
    <citation type="submission" date="2021-01" db="EMBL/GenBank/DDBJ databases">
        <authorList>
            <person name="Corre E."/>
            <person name="Pelletier E."/>
            <person name="Niang G."/>
            <person name="Scheremetjew M."/>
            <person name="Finn R."/>
            <person name="Kale V."/>
            <person name="Holt S."/>
            <person name="Cochrane G."/>
            <person name="Meng A."/>
            <person name="Brown T."/>
            <person name="Cohen L."/>
        </authorList>
    </citation>
    <scope>NUCLEOTIDE SEQUENCE</scope>
    <source>
        <strain evidence="9">SL-175</strain>
    </source>
</reference>
<feature type="compositionally biased region" description="Low complexity" evidence="8">
    <location>
        <begin position="487"/>
        <end position="505"/>
    </location>
</feature>
<gene>
    <name evidence="9" type="ORF">MANT1106_LOCUS13038</name>
</gene>
<keyword evidence="4 7" id="KW-0238">DNA-binding</keyword>
<dbReference type="GO" id="GO:0016251">
    <property type="term" value="F:RNA polymerase II general transcription initiation factor activity"/>
    <property type="evidence" value="ECO:0007669"/>
    <property type="project" value="TreeGrafter"/>
</dbReference>
<dbReference type="PANTHER" id="PTHR13011:SF0">
    <property type="entry name" value="GENERAL TRANSCRIPTION FACTOR IIF SUBUNIT 1"/>
    <property type="match status" value="1"/>
</dbReference>
<dbReference type="AlphaFoldDB" id="A0A7S0SPG1"/>
<feature type="compositionally biased region" description="Basic and acidic residues" evidence="8">
    <location>
        <begin position="508"/>
        <end position="527"/>
    </location>
</feature>
<evidence type="ECO:0000256" key="3">
    <source>
        <dbReference type="ARBA" id="ARBA00023015"/>
    </source>
</evidence>
<protein>
    <recommendedName>
        <fullName evidence="7">Transcription initiation factor IIF subunit alpha</fullName>
    </recommendedName>
</protein>
<sequence length="604" mass="62952">MAALVPAAVTVHAKFGAESAYTTVSVAHPATSSAVCAAVLRARPDVQQMLADTYVGFELAVSDPAREGEGGSGRPLAPGAPPLAHGAEVEVVLTKEYAVRAFDPVRKYVVGRFLGSKPPRFRAGKAAAVDWQMSRTKSEVGGQHPSLSLVSGGKQKTVFTGSREGGTMGNFYLLMMQANTTDVCAIPMEQWYNFRPTAARRVFSLEEAEERMERRSRNTTTTSRWLERAKGGGGDGDDGLSDSGGSRDMKAEVSSDDDDDNDYDSKRKKKKGTRGGVKEEEENDAKTAAGDAPEDAPGARGISKAEGDDWEHDEGASDDEGAGEGDDLELDEPPPPPPPRATHDSDDDADDDSELDEAGRKVRRLLGRQENGTLSAGLGGSDANLATRGAGHVSDDSDDDDEFVDPDQEELHPFLLAQRNKVQAQKATAATDAAVAAAAAQKWAAEAAVAKAAASERRAASTVAAAAAAAASGGGGGGDGGVGGGDAKSAVKPEPVAAAPAAMGAKRSRSDDDHGRPFKTIKTESGVRSEGGGGGGGPSSMRPIEAAVREVLRKSGKPTTKDVTKQLRKRGLLSTDADKAELKETISRIARIRKEGPVSIVVLL</sequence>
<evidence type="ECO:0000256" key="8">
    <source>
        <dbReference type="SAM" id="MobiDB-lite"/>
    </source>
</evidence>
<comment type="similarity">
    <text evidence="2 7">Belongs to the TFIIF alpha subunit family.</text>
</comment>